<dbReference type="Proteomes" id="UP001243009">
    <property type="component" value="Unassembled WGS sequence"/>
</dbReference>
<accession>A0ABT9EB87</accession>
<keyword evidence="5 8" id="KW-1133">Transmembrane helix</keyword>
<comment type="caution">
    <text evidence="10">The sequence shown here is derived from an EMBL/GenBank/DDBJ whole genome shotgun (WGS) entry which is preliminary data.</text>
</comment>
<keyword evidence="3" id="KW-0808">Transferase</keyword>
<feature type="transmembrane region" description="Helical" evidence="8">
    <location>
        <begin position="150"/>
        <end position="169"/>
    </location>
</feature>
<evidence type="ECO:0000256" key="6">
    <source>
        <dbReference type="ARBA" id="ARBA00023136"/>
    </source>
</evidence>
<keyword evidence="4 8" id="KW-0812">Transmembrane</keyword>
<dbReference type="Pfam" id="PF13727">
    <property type="entry name" value="CoA_binding_3"/>
    <property type="match status" value="1"/>
</dbReference>
<name>A0ABT9EB87_9PROT</name>
<reference evidence="10 11" key="1">
    <citation type="submission" date="2023-08" db="EMBL/GenBank/DDBJ databases">
        <title>The draft genome sequence of Paracraurococcus sp. LOR1-02.</title>
        <authorList>
            <person name="Kingkaew E."/>
            <person name="Tanasupawat S."/>
        </authorList>
    </citation>
    <scope>NUCLEOTIDE SEQUENCE [LARGE SCALE GENOMIC DNA]</scope>
    <source>
        <strain evidence="10 11">LOR1-02</strain>
    </source>
</reference>
<dbReference type="RefSeq" id="WP_305108226.1">
    <property type="nucleotide sequence ID" value="NZ_JAUTWS010000084.1"/>
</dbReference>
<keyword evidence="7" id="KW-0270">Exopolysaccharide synthesis</keyword>
<dbReference type="PANTHER" id="PTHR30576:SF0">
    <property type="entry name" value="UNDECAPRENYL-PHOSPHATE N-ACETYLGALACTOSAMINYL 1-PHOSPHATE TRANSFERASE-RELATED"/>
    <property type="match status" value="1"/>
</dbReference>
<feature type="transmembrane region" description="Helical" evidence="8">
    <location>
        <begin position="307"/>
        <end position="328"/>
    </location>
</feature>
<protein>
    <submittedName>
        <fullName evidence="10">Exopolysaccharide biosynthesis polyprenyl glycosylphosphotransferase</fullName>
    </submittedName>
</protein>
<comment type="subcellular location">
    <subcellularLocation>
        <location evidence="1">Membrane</location>
        <topology evidence="1">Multi-pass membrane protein</topology>
    </subcellularLocation>
</comment>
<gene>
    <name evidence="10" type="ORF">Q7A36_33885</name>
</gene>
<feature type="transmembrane region" description="Helical" evidence="8">
    <location>
        <begin position="114"/>
        <end position="138"/>
    </location>
</feature>
<dbReference type="Pfam" id="PF02397">
    <property type="entry name" value="Bac_transf"/>
    <property type="match status" value="1"/>
</dbReference>
<evidence type="ECO:0000313" key="10">
    <source>
        <dbReference type="EMBL" id="MDO9713369.1"/>
    </source>
</evidence>
<feature type="domain" description="Bacterial sugar transferase" evidence="9">
    <location>
        <begin position="302"/>
        <end position="490"/>
    </location>
</feature>
<dbReference type="InterPro" id="IPR017475">
    <property type="entry name" value="EPS_sugar_tfrase"/>
</dbReference>
<proteinExistence type="inferred from homology"/>
<evidence type="ECO:0000256" key="7">
    <source>
        <dbReference type="ARBA" id="ARBA00023169"/>
    </source>
</evidence>
<comment type="similarity">
    <text evidence="2">Belongs to the bacterial sugar transferase family.</text>
</comment>
<evidence type="ECO:0000256" key="2">
    <source>
        <dbReference type="ARBA" id="ARBA00006464"/>
    </source>
</evidence>
<dbReference type="EMBL" id="JAUTWS010000084">
    <property type="protein sequence ID" value="MDO9713369.1"/>
    <property type="molecule type" value="Genomic_DNA"/>
</dbReference>
<organism evidence="10 11">
    <name type="scientific">Paracraurococcus lichenis</name>
    <dbReference type="NCBI Taxonomy" id="3064888"/>
    <lineage>
        <taxon>Bacteria</taxon>
        <taxon>Pseudomonadati</taxon>
        <taxon>Pseudomonadota</taxon>
        <taxon>Alphaproteobacteria</taxon>
        <taxon>Acetobacterales</taxon>
        <taxon>Roseomonadaceae</taxon>
        <taxon>Paracraurococcus</taxon>
    </lineage>
</organism>
<evidence type="ECO:0000256" key="1">
    <source>
        <dbReference type="ARBA" id="ARBA00004141"/>
    </source>
</evidence>
<evidence type="ECO:0000256" key="5">
    <source>
        <dbReference type="ARBA" id="ARBA00022989"/>
    </source>
</evidence>
<keyword evidence="6 8" id="KW-0472">Membrane</keyword>
<evidence type="ECO:0000256" key="4">
    <source>
        <dbReference type="ARBA" id="ARBA00022692"/>
    </source>
</evidence>
<evidence type="ECO:0000256" key="8">
    <source>
        <dbReference type="SAM" id="Phobius"/>
    </source>
</evidence>
<feature type="transmembrane region" description="Helical" evidence="8">
    <location>
        <begin position="76"/>
        <end position="102"/>
    </location>
</feature>
<dbReference type="NCBIfam" id="TIGR03025">
    <property type="entry name" value="EPS_sugtrans"/>
    <property type="match status" value="1"/>
</dbReference>
<sequence>MSDDVQTDLGGASSERDQFSQSWLRIKHDQAAVPWRSARGRQLLLLLFPLGIAIVDFVVILAPVTALRATLPNCDISLAVLANLSVLAFVTLSCNLAWAGAYKPAMLGRLTDQLKIALGACMLAWLAVLLCGLVFVPVGTARLEWLSGTALAAIGGIMLWRIGVARLLSGSLGRLLARRAVIISSDQQTAAMMNHLGRDRQHHLAVCGILVHPPARRPVHAAGVRYLDGFGDLVRHIERGEVDEIVVFSSWLATPYAEQALHQLSAHRVGIRLLYDAEGLIGPVRSTSLLRGPLVGWSAVIKAAEDYMLATAALVVAAVPMLLIAIAIRLDSRGPVLFRQQRVGLRNRPFWILKFRTLHHDVADYDGSCQVTAGDLRVTKLGSLLRRTSLDELPQLINVVRGDMSFVGPRPHALGTLAGGRSFEELSPHYAARHRVKPGLTGLAQVRGWRGPTDTEEKLLGRLQSDMEYIENWSLFLDVLIVVRTILAVVRMRNAC</sequence>
<dbReference type="InterPro" id="IPR003362">
    <property type="entry name" value="Bact_transf"/>
</dbReference>
<dbReference type="PANTHER" id="PTHR30576">
    <property type="entry name" value="COLANIC BIOSYNTHESIS UDP-GLUCOSE LIPID CARRIER TRANSFERASE"/>
    <property type="match status" value="1"/>
</dbReference>
<feature type="transmembrane region" description="Helical" evidence="8">
    <location>
        <begin position="43"/>
        <end position="64"/>
    </location>
</feature>
<keyword evidence="11" id="KW-1185">Reference proteome</keyword>
<evidence type="ECO:0000259" key="9">
    <source>
        <dbReference type="Pfam" id="PF02397"/>
    </source>
</evidence>
<evidence type="ECO:0000256" key="3">
    <source>
        <dbReference type="ARBA" id="ARBA00022679"/>
    </source>
</evidence>
<evidence type="ECO:0000313" key="11">
    <source>
        <dbReference type="Proteomes" id="UP001243009"/>
    </source>
</evidence>
<dbReference type="Gene3D" id="3.40.50.720">
    <property type="entry name" value="NAD(P)-binding Rossmann-like Domain"/>
    <property type="match status" value="1"/>
</dbReference>